<dbReference type="GO" id="GO:0005524">
    <property type="term" value="F:ATP binding"/>
    <property type="evidence" value="ECO:0007669"/>
    <property type="project" value="InterPro"/>
</dbReference>
<reference evidence="22" key="1">
    <citation type="submission" date="2025-08" db="UniProtKB">
        <authorList>
            <consortium name="Ensembl"/>
        </authorList>
    </citation>
    <scope>IDENTIFICATION</scope>
</reference>
<keyword evidence="7" id="KW-0256">Endoplasmic reticulum</keyword>
<dbReference type="GO" id="GO:0035556">
    <property type="term" value="P:intracellular signal transduction"/>
    <property type="evidence" value="ECO:0007669"/>
    <property type="project" value="InterPro"/>
</dbReference>
<dbReference type="SUPFAM" id="SSF56112">
    <property type="entry name" value="Protein kinase-like (PK-like)"/>
    <property type="match status" value="1"/>
</dbReference>
<dbReference type="PROSITE" id="PS50125">
    <property type="entry name" value="GUANYLATE_CYCLASE_2"/>
    <property type="match status" value="1"/>
</dbReference>
<protein>
    <recommendedName>
        <fullName evidence="17">Guanylate cyclase</fullName>
        <ecNumber evidence="17">4.6.1.2</ecNumber>
    </recommendedName>
</protein>
<dbReference type="GO" id="GO:0004383">
    <property type="term" value="F:guanylate cyclase activity"/>
    <property type="evidence" value="ECO:0007669"/>
    <property type="project" value="UniProtKB-EC"/>
</dbReference>
<dbReference type="FunFam" id="3.30.70.1230:FF:000015">
    <property type="entry name" value="Guanylate cyclase"/>
    <property type="match status" value="1"/>
</dbReference>
<feature type="chain" id="PRO_5034094510" description="Guanylate cyclase" evidence="19">
    <location>
        <begin position="24"/>
        <end position="1049"/>
    </location>
</feature>
<dbReference type="EC" id="4.6.1.2" evidence="17"/>
<dbReference type="FunFam" id="1.10.510.10:FF:000364">
    <property type="entry name" value="Guanylate cyclase"/>
    <property type="match status" value="1"/>
</dbReference>
<evidence type="ECO:0000256" key="4">
    <source>
        <dbReference type="ARBA" id="ARBA00022692"/>
    </source>
</evidence>
<feature type="signal peptide" evidence="19">
    <location>
        <begin position="1"/>
        <end position="23"/>
    </location>
</feature>
<evidence type="ECO:0000259" key="21">
    <source>
        <dbReference type="PROSITE" id="PS50125"/>
    </source>
</evidence>
<dbReference type="Pfam" id="PF00211">
    <property type="entry name" value="Guanylate_cyc"/>
    <property type="match status" value="1"/>
</dbReference>
<feature type="domain" description="Protein kinase" evidence="20">
    <location>
        <begin position="457"/>
        <end position="725"/>
    </location>
</feature>
<reference evidence="22" key="2">
    <citation type="submission" date="2025-09" db="UniProtKB">
        <authorList>
            <consortium name="Ensembl"/>
        </authorList>
    </citation>
    <scope>IDENTIFICATION</scope>
</reference>
<keyword evidence="3" id="KW-1003">Cell membrane</keyword>
<evidence type="ECO:0000256" key="3">
    <source>
        <dbReference type="ARBA" id="ARBA00022475"/>
    </source>
</evidence>
<dbReference type="CDD" id="cd07302">
    <property type="entry name" value="CHD"/>
    <property type="match status" value="1"/>
</dbReference>
<dbReference type="Proteomes" id="UP000694422">
    <property type="component" value="Unplaced"/>
</dbReference>
<evidence type="ECO:0000313" key="23">
    <source>
        <dbReference type="Proteomes" id="UP000694422"/>
    </source>
</evidence>
<dbReference type="Gene3D" id="3.30.70.1230">
    <property type="entry name" value="Nucleotide cyclase"/>
    <property type="match status" value="1"/>
</dbReference>
<dbReference type="SUPFAM" id="SSF53822">
    <property type="entry name" value="Periplasmic binding protein-like I"/>
    <property type="match status" value="1"/>
</dbReference>
<keyword evidence="11" id="KW-0675">Receptor</keyword>
<evidence type="ECO:0000256" key="18">
    <source>
        <dbReference type="SAM" id="Phobius"/>
    </source>
</evidence>
<evidence type="ECO:0000256" key="7">
    <source>
        <dbReference type="ARBA" id="ARBA00022824"/>
    </source>
</evidence>
<evidence type="ECO:0000256" key="2">
    <source>
        <dbReference type="ARBA" id="ARBA00004251"/>
    </source>
</evidence>
<proteinExistence type="inferred from homology"/>
<evidence type="ECO:0000256" key="16">
    <source>
        <dbReference type="RuleBase" id="RU000405"/>
    </source>
</evidence>
<keyword evidence="10 18" id="KW-0472">Membrane</keyword>
<dbReference type="PANTHER" id="PTHR11920">
    <property type="entry name" value="GUANYLYL CYCLASE"/>
    <property type="match status" value="1"/>
</dbReference>
<dbReference type="InterPro" id="IPR001245">
    <property type="entry name" value="Ser-Thr/Tyr_kinase_cat_dom"/>
</dbReference>
<dbReference type="Ensembl" id="ENSSDAT00000011057.1">
    <property type="protein sequence ID" value="ENSSDAP00000009741.1"/>
    <property type="gene ID" value="ENSSDAG00000008795.1"/>
</dbReference>
<keyword evidence="9" id="KW-0342">GTP-binding</keyword>
<evidence type="ECO:0000256" key="8">
    <source>
        <dbReference type="ARBA" id="ARBA00022989"/>
    </source>
</evidence>
<dbReference type="GO" id="GO:0005789">
    <property type="term" value="C:endoplasmic reticulum membrane"/>
    <property type="evidence" value="ECO:0007669"/>
    <property type="project" value="UniProtKB-SubCell"/>
</dbReference>
<evidence type="ECO:0000256" key="13">
    <source>
        <dbReference type="ARBA" id="ARBA00023239"/>
    </source>
</evidence>
<evidence type="ECO:0000256" key="12">
    <source>
        <dbReference type="ARBA" id="ARBA00023180"/>
    </source>
</evidence>
<name>A0A8C9PN66_SPEDA</name>
<dbReference type="GO" id="GO:0005525">
    <property type="term" value="F:GTP binding"/>
    <property type="evidence" value="ECO:0007669"/>
    <property type="project" value="UniProtKB-KW"/>
</dbReference>
<dbReference type="Gene3D" id="3.40.50.2300">
    <property type="match status" value="2"/>
</dbReference>
<comment type="subcellular location">
    <subcellularLocation>
        <location evidence="2">Cell membrane</location>
        <topology evidence="2">Single-pass type I membrane protein</topology>
    </subcellularLocation>
    <subcellularLocation>
        <location evidence="1">Endoplasmic reticulum membrane</location>
        <topology evidence="1">Single-pass type I membrane protein</topology>
    </subcellularLocation>
</comment>
<evidence type="ECO:0000256" key="17">
    <source>
        <dbReference type="RuleBase" id="RU003431"/>
    </source>
</evidence>
<dbReference type="PROSITE" id="PS00452">
    <property type="entry name" value="GUANYLATE_CYCLASE_1"/>
    <property type="match status" value="1"/>
</dbReference>
<sequence>MKTPLLGLALCSLLFQPWLMLWASQFSQNCHNDSYEISVLMMNNSAFPEPLDKLREAVNEGLDIVRMRLHEAGLNVTVNATFIYSDGLIHKSGDCRSSTCEGLDLLREITRKGQLGCALMGPSCTYSTFQMYLDTQLNYPMISAGSFGLSCDYKETLTRLMSPARKLMYFLVDFWKINDLPFKPFSWNTSYVYKDGNETEDCFWYLNALEAGVSYFSQVLSFKDTLRRDDQFRDIIVNHNRKSNVIVMCGTPETFNSLKGDQEVAEDTVIILVDLFNDYYFEDNAIAPDYMKNVLVLTLPPGNSMINTSFSRSILPEKNDFALAYLDGTLLFGHMLKIFLENGEAIATSKFAHAFRNLTFQGYTGPVTLDDCGDIDNTMVLLYASMDTQKYKILLTYDTHTNSTTSEDMHPTFVWRNHKLPNDIPGRGPQILMIAVFTLTGTVVLVLIIALLVLRKYKRDNQLRQKKWSHIPPENIFPLENNETNQISLKIDDDKRRDTIQRLRQCKYDKKLLQTDYYNLTKFYGTVKLDSRIFGVIEYCERGSLREVLNDTISYPDGTFMDWEFKISVLYDIAKGMSYLHSSKIEVHGRLKSTNCVVDSRMVVKITDFGCNSILLPKKDLWTAPEHLRQANISQKGDVYSFGIIAQEIILRRETFYTLSCRDQKEKIFRVENSNGMKPFRPDLFLETADEKELEVYLLVKSCWEEDPEKRPDFKKIENTLAKIFGLFHDQKNETYMDTLIRRLQLYSRNLEHLVEERTQLYKAERDRADRLNFMLLPRLVVKSLKEKGIVEPELFEEVTIYFSDIVGFTTICKYSTPMEVVDMLNDIYKSFDQIVDHHDVYKVETIGDAYVVASGLPKRNGNRHAVDISKMALDILSFIGTFELEHLPGLPVWIRIGVHSGPCAAGVVGIKMPRYCLFGDTVNTASRMESTGLPYRIHMSSSTIATLKRTDCQFLYEVRGETYLKGKGTEITYWLTGMKDHKYNLPTPPTVENQQRLQEEFSDMILNSLQKRQAAGIKSRKPTRVASYKKGTLEYLQLNTTDHENTYF</sequence>
<dbReference type="InterPro" id="IPR028082">
    <property type="entry name" value="Peripla_BP_I"/>
</dbReference>
<evidence type="ECO:0000259" key="20">
    <source>
        <dbReference type="PROSITE" id="PS50011"/>
    </source>
</evidence>
<dbReference type="GO" id="GO:0004016">
    <property type="term" value="F:adenylate cyclase activity"/>
    <property type="evidence" value="ECO:0007669"/>
    <property type="project" value="TreeGrafter"/>
</dbReference>
<evidence type="ECO:0000256" key="15">
    <source>
        <dbReference type="ARBA" id="ARBA00036920"/>
    </source>
</evidence>
<keyword evidence="13 16" id="KW-0456">Lyase</keyword>
<dbReference type="Pfam" id="PF07714">
    <property type="entry name" value="PK_Tyr_Ser-Thr"/>
    <property type="match status" value="1"/>
</dbReference>
<dbReference type="PANTHER" id="PTHR11920:SF347">
    <property type="entry name" value="GUANYLYL CYCLASE C"/>
    <property type="match status" value="1"/>
</dbReference>
<evidence type="ECO:0000256" key="11">
    <source>
        <dbReference type="ARBA" id="ARBA00023170"/>
    </source>
</evidence>
<organism evidence="22 23">
    <name type="scientific">Spermophilus dauricus</name>
    <name type="common">Daurian ground squirrel</name>
    <dbReference type="NCBI Taxonomy" id="99837"/>
    <lineage>
        <taxon>Eukaryota</taxon>
        <taxon>Metazoa</taxon>
        <taxon>Chordata</taxon>
        <taxon>Craniata</taxon>
        <taxon>Vertebrata</taxon>
        <taxon>Euteleostomi</taxon>
        <taxon>Mammalia</taxon>
        <taxon>Eutheria</taxon>
        <taxon>Euarchontoglires</taxon>
        <taxon>Glires</taxon>
        <taxon>Rodentia</taxon>
        <taxon>Sciuromorpha</taxon>
        <taxon>Sciuridae</taxon>
        <taxon>Xerinae</taxon>
        <taxon>Marmotini</taxon>
        <taxon>Spermophilus</taxon>
    </lineage>
</organism>
<dbReference type="GO" id="GO:0005886">
    <property type="term" value="C:plasma membrane"/>
    <property type="evidence" value="ECO:0007669"/>
    <property type="project" value="UniProtKB-SubCell"/>
</dbReference>
<feature type="domain" description="Guanylate cyclase" evidence="21">
    <location>
        <begin position="800"/>
        <end position="930"/>
    </location>
</feature>
<dbReference type="FunFam" id="3.40.50.2300:FF:000185">
    <property type="entry name" value="Guanylate cyclase"/>
    <property type="match status" value="1"/>
</dbReference>
<evidence type="ECO:0000256" key="5">
    <source>
        <dbReference type="ARBA" id="ARBA00022729"/>
    </source>
</evidence>
<comment type="catalytic activity">
    <reaction evidence="15">
        <text>GTP = 3',5'-cyclic GMP + diphosphate</text>
        <dbReference type="Rhea" id="RHEA:13665"/>
        <dbReference type="ChEBI" id="CHEBI:33019"/>
        <dbReference type="ChEBI" id="CHEBI:37565"/>
        <dbReference type="ChEBI" id="CHEBI:57746"/>
        <dbReference type="EC" id="4.6.1.2"/>
    </reaction>
    <physiologicalReaction direction="left-to-right" evidence="15">
        <dbReference type="Rhea" id="RHEA:13666"/>
    </physiologicalReaction>
</comment>
<keyword evidence="23" id="KW-1185">Reference proteome</keyword>
<evidence type="ECO:0000256" key="9">
    <source>
        <dbReference type="ARBA" id="ARBA00023134"/>
    </source>
</evidence>
<evidence type="ECO:0000256" key="14">
    <source>
        <dbReference type="ARBA" id="ARBA00023293"/>
    </source>
</evidence>
<dbReference type="InterPro" id="IPR000719">
    <property type="entry name" value="Prot_kinase_dom"/>
</dbReference>
<evidence type="ECO:0000313" key="22">
    <source>
        <dbReference type="Ensembl" id="ENSSDAP00000009741.1"/>
    </source>
</evidence>
<dbReference type="AlphaFoldDB" id="A0A8C9PN66"/>
<accession>A0A8C9PN66</accession>
<dbReference type="Gene3D" id="1.10.510.10">
    <property type="entry name" value="Transferase(Phosphotransferase) domain 1"/>
    <property type="match status" value="1"/>
</dbReference>
<dbReference type="GO" id="GO:0001653">
    <property type="term" value="F:peptide receptor activity"/>
    <property type="evidence" value="ECO:0007669"/>
    <property type="project" value="TreeGrafter"/>
</dbReference>
<dbReference type="GO" id="GO:0007168">
    <property type="term" value="P:receptor guanylyl cyclase signaling pathway"/>
    <property type="evidence" value="ECO:0007669"/>
    <property type="project" value="TreeGrafter"/>
</dbReference>
<evidence type="ECO:0000256" key="10">
    <source>
        <dbReference type="ARBA" id="ARBA00023136"/>
    </source>
</evidence>
<dbReference type="InterPro" id="IPR001054">
    <property type="entry name" value="A/G_cyclase"/>
</dbReference>
<feature type="transmembrane region" description="Helical" evidence="18">
    <location>
        <begin position="431"/>
        <end position="454"/>
    </location>
</feature>
<dbReference type="GO" id="GO:0004672">
    <property type="term" value="F:protein kinase activity"/>
    <property type="evidence" value="ECO:0007669"/>
    <property type="project" value="InterPro"/>
</dbReference>
<keyword evidence="14 17" id="KW-0141">cGMP biosynthesis</keyword>
<dbReference type="PROSITE" id="PS50011">
    <property type="entry name" value="PROTEIN_KINASE_DOM"/>
    <property type="match status" value="1"/>
</dbReference>
<dbReference type="InterPro" id="IPR029787">
    <property type="entry name" value="Nucleotide_cyclase"/>
</dbReference>
<keyword evidence="12" id="KW-0325">Glycoprotein</keyword>
<evidence type="ECO:0000256" key="1">
    <source>
        <dbReference type="ARBA" id="ARBA00004115"/>
    </source>
</evidence>
<keyword evidence="6" id="KW-0547">Nucleotide-binding</keyword>
<evidence type="ECO:0000256" key="6">
    <source>
        <dbReference type="ARBA" id="ARBA00022741"/>
    </source>
</evidence>
<dbReference type="SUPFAM" id="SSF55073">
    <property type="entry name" value="Nucleotide cyclase"/>
    <property type="match status" value="1"/>
</dbReference>
<dbReference type="InterPro" id="IPR050401">
    <property type="entry name" value="Cyclic_nucleotide_synthase"/>
</dbReference>
<evidence type="ECO:0000256" key="19">
    <source>
        <dbReference type="SAM" id="SignalP"/>
    </source>
</evidence>
<keyword evidence="5 19" id="KW-0732">Signal</keyword>
<keyword evidence="4 18" id="KW-0812">Transmembrane</keyword>
<comment type="similarity">
    <text evidence="16">Belongs to the adenylyl cyclase class-4/guanylyl cyclase family.</text>
</comment>
<dbReference type="SMART" id="SM00044">
    <property type="entry name" value="CYCc"/>
    <property type="match status" value="1"/>
</dbReference>
<dbReference type="InterPro" id="IPR018297">
    <property type="entry name" value="A/G_cyclase_CS"/>
</dbReference>
<keyword evidence="8 18" id="KW-1133">Transmembrane helix</keyword>
<dbReference type="InterPro" id="IPR011009">
    <property type="entry name" value="Kinase-like_dom_sf"/>
</dbReference>